<accession>A0A699ZZL6</accession>
<protein>
    <submittedName>
        <fullName evidence="2">Uncharacterized protein</fullName>
    </submittedName>
</protein>
<evidence type="ECO:0000313" key="2">
    <source>
        <dbReference type="EMBL" id="GFH26830.1"/>
    </source>
</evidence>
<name>A0A699ZZL6_HAELA</name>
<feature type="non-terminal residue" evidence="2">
    <location>
        <position position="1"/>
    </location>
</feature>
<feature type="non-terminal residue" evidence="2">
    <location>
        <position position="38"/>
    </location>
</feature>
<feature type="region of interest" description="Disordered" evidence="1">
    <location>
        <begin position="1"/>
        <end position="38"/>
    </location>
</feature>
<sequence length="38" mass="3974">MTEVKLEEPVSAPALGLDGDLMHPAARPLRSDGVAESL</sequence>
<proteinExistence type="predicted"/>
<evidence type="ECO:0000256" key="1">
    <source>
        <dbReference type="SAM" id="MobiDB-lite"/>
    </source>
</evidence>
<organism evidence="2 3">
    <name type="scientific">Haematococcus lacustris</name>
    <name type="common">Green alga</name>
    <name type="synonym">Haematococcus pluvialis</name>
    <dbReference type="NCBI Taxonomy" id="44745"/>
    <lineage>
        <taxon>Eukaryota</taxon>
        <taxon>Viridiplantae</taxon>
        <taxon>Chlorophyta</taxon>
        <taxon>core chlorophytes</taxon>
        <taxon>Chlorophyceae</taxon>
        <taxon>CS clade</taxon>
        <taxon>Chlamydomonadales</taxon>
        <taxon>Haematococcaceae</taxon>
        <taxon>Haematococcus</taxon>
    </lineage>
</organism>
<gene>
    <name evidence="2" type="ORF">HaLaN_25046</name>
</gene>
<reference evidence="2 3" key="1">
    <citation type="submission" date="2020-02" db="EMBL/GenBank/DDBJ databases">
        <title>Draft genome sequence of Haematococcus lacustris strain NIES-144.</title>
        <authorList>
            <person name="Morimoto D."/>
            <person name="Nakagawa S."/>
            <person name="Yoshida T."/>
            <person name="Sawayama S."/>
        </authorList>
    </citation>
    <scope>NUCLEOTIDE SEQUENCE [LARGE SCALE GENOMIC DNA]</scope>
    <source>
        <strain evidence="2 3">NIES-144</strain>
    </source>
</reference>
<evidence type="ECO:0000313" key="3">
    <source>
        <dbReference type="Proteomes" id="UP000485058"/>
    </source>
</evidence>
<dbReference type="AlphaFoldDB" id="A0A699ZZL6"/>
<comment type="caution">
    <text evidence="2">The sequence shown here is derived from an EMBL/GenBank/DDBJ whole genome shotgun (WGS) entry which is preliminary data.</text>
</comment>
<dbReference type="EMBL" id="BLLF01003254">
    <property type="protein sequence ID" value="GFH26830.1"/>
    <property type="molecule type" value="Genomic_DNA"/>
</dbReference>
<dbReference type="Proteomes" id="UP000485058">
    <property type="component" value="Unassembled WGS sequence"/>
</dbReference>
<keyword evidence="3" id="KW-1185">Reference proteome</keyword>